<keyword evidence="1" id="KW-0378">Hydrolase</keyword>
<dbReference type="EC" id="5.6.2.3" evidence="1"/>
<dbReference type="Proteomes" id="UP001652660">
    <property type="component" value="Chromosome 4c"/>
</dbReference>
<dbReference type="AlphaFoldDB" id="A0A6P6X856"/>
<dbReference type="GO" id="GO:0000723">
    <property type="term" value="P:telomere maintenance"/>
    <property type="evidence" value="ECO:0007669"/>
    <property type="project" value="InterPro"/>
</dbReference>
<accession>A0A6P6X856</accession>
<keyword evidence="1" id="KW-0233">DNA recombination</keyword>
<dbReference type="Pfam" id="PF05970">
    <property type="entry name" value="PIF1"/>
    <property type="match status" value="1"/>
</dbReference>
<evidence type="ECO:0000313" key="4">
    <source>
        <dbReference type="Proteomes" id="UP001652660"/>
    </source>
</evidence>
<comment type="similarity">
    <text evidence="1">Belongs to the helicase family.</text>
</comment>
<name>A0A6P6X856_COFAR</name>
<protein>
    <recommendedName>
        <fullName evidence="1">ATP-dependent DNA helicase</fullName>
        <ecNumber evidence="1">5.6.2.3</ecNumber>
    </recommendedName>
</protein>
<keyword evidence="1" id="KW-0227">DNA damage</keyword>
<dbReference type="GO" id="GO:0006281">
    <property type="term" value="P:DNA repair"/>
    <property type="evidence" value="ECO:0007669"/>
    <property type="project" value="UniProtKB-KW"/>
</dbReference>
<dbReference type="GO" id="GO:0016787">
    <property type="term" value="F:hydrolase activity"/>
    <property type="evidence" value="ECO:0007669"/>
    <property type="project" value="UniProtKB-KW"/>
</dbReference>
<dbReference type="InterPro" id="IPR010285">
    <property type="entry name" value="DNA_helicase_pif1-like_DEAD"/>
</dbReference>
<proteinExistence type="inferred from homology"/>
<keyword evidence="1" id="KW-0234">DNA repair</keyword>
<comment type="catalytic activity">
    <reaction evidence="1">
        <text>ATP + H2O = ADP + phosphate + H(+)</text>
        <dbReference type="Rhea" id="RHEA:13065"/>
        <dbReference type="ChEBI" id="CHEBI:15377"/>
        <dbReference type="ChEBI" id="CHEBI:15378"/>
        <dbReference type="ChEBI" id="CHEBI:30616"/>
        <dbReference type="ChEBI" id="CHEBI:43474"/>
        <dbReference type="ChEBI" id="CHEBI:456216"/>
        <dbReference type="EC" id="5.6.2.3"/>
    </reaction>
</comment>
<dbReference type="RefSeq" id="XP_027122092.2">
    <property type="nucleotide sequence ID" value="XM_027266291.2"/>
</dbReference>
<dbReference type="GO" id="GO:0005524">
    <property type="term" value="F:ATP binding"/>
    <property type="evidence" value="ECO:0007669"/>
    <property type="project" value="UniProtKB-KW"/>
</dbReference>
<reference evidence="5" key="2">
    <citation type="submission" date="2025-08" db="UniProtKB">
        <authorList>
            <consortium name="RefSeq"/>
        </authorList>
    </citation>
    <scope>IDENTIFICATION</scope>
    <source>
        <tissue evidence="5">Leaves</tissue>
    </source>
</reference>
<evidence type="ECO:0000313" key="5">
    <source>
        <dbReference type="RefSeq" id="XP_027122092.2"/>
    </source>
</evidence>
<reference evidence="4" key="1">
    <citation type="journal article" date="2025" name="Foods">
        <title>Unveiling the Microbial Signatures of Arabica Coffee Cherries: Insights into Ripeness Specific Diversity, Functional Traits, and Implications for Quality and Safety.</title>
        <authorList>
            <consortium name="RefSeq"/>
            <person name="Tenea G.N."/>
            <person name="Cifuentes V."/>
            <person name="Reyes P."/>
            <person name="Cevallos-Vallejos M."/>
        </authorList>
    </citation>
    <scope>NUCLEOTIDE SEQUENCE [LARGE SCALE GENOMIC DNA]</scope>
</reference>
<dbReference type="GO" id="GO:0006310">
    <property type="term" value="P:DNA recombination"/>
    <property type="evidence" value="ECO:0007669"/>
    <property type="project" value="UniProtKB-KW"/>
</dbReference>
<dbReference type="PANTHER" id="PTHR10492:SF100">
    <property type="entry name" value="ATP-DEPENDENT DNA HELICASE"/>
    <property type="match status" value="1"/>
</dbReference>
<evidence type="ECO:0000259" key="3">
    <source>
        <dbReference type="Pfam" id="PF21530"/>
    </source>
</evidence>
<dbReference type="InterPro" id="IPR049163">
    <property type="entry name" value="Pif1-like_2B_dom"/>
</dbReference>
<dbReference type="OrthoDB" id="1929541at2759"/>
<dbReference type="GO" id="GO:0043139">
    <property type="term" value="F:5'-3' DNA helicase activity"/>
    <property type="evidence" value="ECO:0007669"/>
    <property type="project" value="UniProtKB-EC"/>
</dbReference>
<keyword evidence="1" id="KW-0067">ATP-binding</keyword>
<dbReference type="GeneID" id="113739044"/>
<evidence type="ECO:0000259" key="2">
    <source>
        <dbReference type="Pfam" id="PF05970"/>
    </source>
</evidence>
<sequence length="511" mass="56386">MGKSIKTYSFSDFIPSVQFINPAKEIQVELAIPVSTEDLAAVSMLNPGQQSAFDKIMQKVNTNTSAAFFIDGPGGTGKSFLYKALLATIRLKGDIALATATSGVAASILPGGRTAHSCFKIPLHHEANITCNLSKQSAISQLIKTTKLIIWDEAAIAKKYAIESFDRLLRDLLNCDQIFGGKIIVFGGDFRQTLPVVRKGQKENYISASLINSYVWPQLEKIHLTENMRASLDPSFSDFLLNIGNGTQPTIVDDKIKLPSHMIIPFIDDQPSLDTLINVVYPSLSSFLPSNSTVINKVILSTTNDIVHEVNQMLIQKFPGEEVKYISFDQTIDPSKQADHGDFLNTIHPPRLPPHELILKQNCPVILLRNLNPAKGLCNGTRLICLNFNKNVIHAEISVGIHSGNQAFIPRIPLHSSNDESYPIPFKRTQFPISLCFAMTINKSQGQTLDFVGLYLKEPVFSHGQLYIALSRAKTGDNVKILLRPISSDSLSNDCTRNVVYQEILTTAAHD</sequence>
<dbReference type="Gene3D" id="3.40.50.300">
    <property type="entry name" value="P-loop containing nucleotide triphosphate hydrolases"/>
    <property type="match status" value="1"/>
</dbReference>
<dbReference type="PANTHER" id="PTHR10492">
    <property type="match status" value="1"/>
</dbReference>
<gene>
    <name evidence="5" type="primary">LOC113739044</name>
</gene>
<feature type="domain" description="DNA helicase Pif1-like DEAD-box helicase" evidence="2">
    <location>
        <begin position="44"/>
        <end position="249"/>
    </location>
</feature>
<dbReference type="InterPro" id="IPR027417">
    <property type="entry name" value="P-loop_NTPase"/>
</dbReference>
<keyword evidence="1" id="KW-0547">Nucleotide-binding</keyword>
<dbReference type="SUPFAM" id="SSF52540">
    <property type="entry name" value="P-loop containing nucleoside triphosphate hydrolases"/>
    <property type="match status" value="2"/>
</dbReference>
<dbReference type="Pfam" id="PF21530">
    <property type="entry name" value="Pif1_2B_dom"/>
    <property type="match status" value="1"/>
</dbReference>
<dbReference type="CDD" id="cd18809">
    <property type="entry name" value="SF1_C_RecD"/>
    <property type="match status" value="1"/>
</dbReference>
<keyword evidence="1" id="KW-0347">Helicase</keyword>
<organism evidence="4 5">
    <name type="scientific">Coffea arabica</name>
    <name type="common">Arabian coffee</name>
    <dbReference type="NCBI Taxonomy" id="13443"/>
    <lineage>
        <taxon>Eukaryota</taxon>
        <taxon>Viridiplantae</taxon>
        <taxon>Streptophyta</taxon>
        <taxon>Embryophyta</taxon>
        <taxon>Tracheophyta</taxon>
        <taxon>Spermatophyta</taxon>
        <taxon>Magnoliopsida</taxon>
        <taxon>eudicotyledons</taxon>
        <taxon>Gunneridae</taxon>
        <taxon>Pentapetalae</taxon>
        <taxon>asterids</taxon>
        <taxon>lamiids</taxon>
        <taxon>Gentianales</taxon>
        <taxon>Rubiaceae</taxon>
        <taxon>Ixoroideae</taxon>
        <taxon>Gardenieae complex</taxon>
        <taxon>Bertiereae - Coffeeae clade</taxon>
        <taxon>Coffeeae</taxon>
        <taxon>Coffea</taxon>
    </lineage>
</organism>
<comment type="cofactor">
    <cofactor evidence="1">
        <name>Mg(2+)</name>
        <dbReference type="ChEBI" id="CHEBI:18420"/>
    </cofactor>
</comment>
<evidence type="ECO:0000256" key="1">
    <source>
        <dbReference type="RuleBase" id="RU363044"/>
    </source>
</evidence>
<feature type="domain" description="DNA helicase Pif1-like 2B" evidence="3">
    <location>
        <begin position="342"/>
        <end position="387"/>
    </location>
</feature>
<keyword evidence="4" id="KW-1185">Reference proteome</keyword>